<dbReference type="PROSITE" id="PS51464">
    <property type="entry name" value="SIS"/>
    <property type="match status" value="1"/>
</dbReference>
<evidence type="ECO:0000256" key="6">
    <source>
        <dbReference type="ARBA" id="ARBA00022723"/>
    </source>
</evidence>
<feature type="binding site" evidence="10">
    <location>
        <position position="168"/>
    </location>
    <ligand>
        <name>Zn(2+)</name>
        <dbReference type="ChEBI" id="CHEBI:29105"/>
    </ligand>
</feature>
<evidence type="ECO:0000256" key="4">
    <source>
        <dbReference type="ARBA" id="ARBA00009894"/>
    </source>
</evidence>
<dbReference type="EC" id="5.3.1.28" evidence="10"/>
<dbReference type="Pfam" id="PF13580">
    <property type="entry name" value="SIS_2"/>
    <property type="match status" value="1"/>
</dbReference>
<feature type="binding site" evidence="10">
    <location>
        <position position="176"/>
    </location>
    <ligand>
        <name>Zn(2+)</name>
        <dbReference type="ChEBI" id="CHEBI:29105"/>
    </ligand>
</feature>
<dbReference type="Proteomes" id="UP000219467">
    <property type="component" value="Unassembled WGS sequence"/>
</dbReference>
<dbReference type="GO" id="GO:0005737">
    <property type="term" value="C:cytoplasm"/>
    <property type="evidence" value="ECO:0007669"/>
    <property type="project" value="UniProtKB-SubCell"/>
</dbReference>
<reference evidence="13" key="1">
    <citation type="submission" date="2017-08" db="EMBL/GenBank/DDBJ databases">
        <authorList>
            <person name="Varghese N."/>
            <person name="Submissions S."/>
        </authorList>
    </citation>
    <scope>NUCLEOTIDE SEQUENCE [LARGE SCALE GENOMIC DNA]</scope>
    <source>
        <strain evidence="13">JA234</strain>
    </source>
</reference>
<feature type="domain" description="SIS" evidence="11">
    <location>
        <begin position="33"/>
        <end position="187"/>
    </location>
</feature>
<evidence type="ECO:0000259" key="11">
    <source>
        <dbReference type="PROSITE" id="PS51464"/>
    </source>
</evidence>
<dbReference type="GO" id="GO:0008968">
    <property type="term" value="F:D-sedoheptulose 7-phosphate isomerase activity"/>
    <property type="evidence" value="ECO:0007669"/>
    <property type="project" value="UniProtKB-UniRule"/>
</dbReference>
<keyword evidence="6 10" id="KW-0479">Metal-binding</keyword>
<dbReference type="InterPro" id="IPR004515">
    <property type="entry name" value="Phosphoheptose_Isoase"/>
</dbReference>
<dbReference type="HAMAP" id="MF_00067">
    <property type="entry name" value="GmhA"/>
    <property type="match status" value="1"/>
</dbReference>
<comment type="subunit">
    <text evidence="10">Homotetramer.</text>
</comment>
<keyword evidence="9 10" id="KW-0119">Carbohydrate metabolism</keyword>
<comment type="miscellaneous">
    <text evidence="10">The reaction produces a racemic mixture of D-glycero-alpha-D-manno-heptose 7-phosphate and D-glycero-beta-D-manno-heptose 7-phosphate.</text>
</comment>
<keyword evidence="7 10" id="KW-0862">Zinc</keyword>
<dbReference type="InterPro" id="IPR046348">
    <property type="entry name" value="SIS_dom_sf"/>
</dbReference>
<accession>A0A285D580</accession>
<dbReference type="CDD" id="cd05006">
    <property type="entry name" value="SIS_GmhA"/>
    <property type="match status" value="1"/>
</dbReference>
<dbReference type="InterPro" id="IPR035461">
    <property type="entry name" value="GmhA/DiaA"/>
</dbReference>
<feature type="binding site" evidence="10">
    <location>
        <begin position="90"/>
        <end position="91"/>
    </location>
    <ligand>
        <name>substrate</name>
    </ligand>
</feature>
<keyword evidence="13" id="KW-1185">Reference proteome</keyword>
<protein>
    <recommendedName>
        <fullName evidence="10">Phosphoheptose isomerase</fullName>
        <ecNumber evidence="10">5.3.1.28</ecNumber>
    </recommendedName>
    <alternativeName>
        <fullName evidence="10">Sedoheptulose 7-phosphate isomerase</fullName>
    </alternativeName>
</protein>
<dbReference type="InterPro" id="IPR001347">
    <property type="entry name" value="SIS_dom"/>
</dbReference>
<gene>
    <name evidence="10" type="primary">gmhA</name>
    <name evidence="12" type="ORF">SAMN05878503_12318</name>
</gene>
<keyword evidence="8 10" id="KW-0413">Isomerase</keyword>
<dbReference type="AlphaFoldDB" id="A0A285D580"/>
<feature type="binding site" evidence="10">
    <location>
        <begin position="48"/>
        <end position="50"/>
    </location>
    <ligand>
        <name>substrate</name>
    </ligand>
</feature>
<evidence type="ECO:0000313" key="12">
    <source>
        <dbReference type="EMBL" id="SNX74516.1"/>
    </source>
</evidence>
<sequence length="187" mass="19075">MTRCAADILAAQVASFSRIAGLAPEVDQAAAMVTAALAAGHTVHFCGNGGSAADAQHLAAEFLGRFLAERAALPAHALTTNSSTLTAIGNDYGFDEVFARQIRGLGRKGDVLVGLSTSGRSRNVIAAFEAARRMGLSTIALTGATGGPLAQGADLAIRVPADETPRIQEMHIAVGHAICELVEAALA</sequence>
<evidence type="ECO:0000313" key="13">
    <source>
        <dbReference type="Proteomes" id="UP000219467"/>
    </source>
</evidence>
<evidence type="ECO:0000256" key="9">
    <source>
        <dbReference type="ARBA" id="ARBA00023277"/>
    </source>
</evidence>
<organism evidence="12 13">
    <name type="scientific">Cereibacter ovatus</name>
    <dbReference type="NCBI Taxonomy" id="439529"/>
    <lineage>
        <taxon>Bacteria</taxon>
        <taxon>Pseudomonadati</taxon>
        <taxon>Pseudomonadota</taxon>
        <taxon>Alphaproteobacteria</taxon>
        <taxon>Rhodobacterales</taxon>
        <taxon>Paracoccaceae</taxon>
        <taxon>Cereibacter</taxon>
    </lineage>
</organism>
<dbReference type="GO" id="GO:0005975">
    <property type="term" value="P:carbohydrate metabolic process"/>
    <property type="evidence" value="ECO:0007669"/>
    <property type="project" value="UniProtKB-UniRule"/>
</dbReference>
<evidence type="ECO:0000256" key="5">
    <source>
        <dbReference type="ARBA" id="ARBA00022490"/>
    </source>
</evidence>
<dbReference type="GO" id="GO:2001061">
    <property type="term" value="P:D-glycero-D-manno-heptose 7-phosphate biosynthetic process"/>
    <property type="evidence" value="ECO:0007669"/>
    <property type="project" value="UniProtKB-UniPathway"/>
</dbReference>
<feature type="binding site" evidence="10">
    <location>
        <begin position="116"/>
        <end position="118"/>
    </location>
    <ligand>
        <name>substrate</name>
    </ligand>
</feature>
<comment type="similarity">
    <text evidence="4 10">Belongs to the SIS family. GmhA subfamily.</text>
</comment>
<comment type="function">
    <text evidence="2 10">Catalyzes the isomerization of sedoheptulose 7-phosphate in D-glycero-D-manno-heptose 7-phosphate.</text>
</comment>
<comment type="cofactor">
    <cofactor evidence="10">
        <name>Zn(2+)</name>
        <dbReference type="ChEBI" id="CHEBI:29105"/>
    </cofactor>
    <text evidence="10">Binds 1 zinc ion per subunit.</text>
</comment>
<name>A0A285D580_9RHOB</name>
<comment type="pathway">
    <text evidence="10">Carbohydrate biosynthesis; D-glycero-D-manno-heptose 7-phosphate biosynthesis; D-glycero-alpha-D-manno-heptose 7-phosphate and D-glycero-beta-D-manno-heptose 7-phosphate from sedoheptulose 7-phosphate: step 1/1.</text>
</comment>
<proteinExistence type="inferred from homology"/>
<dbReference type="GO" id="GO:0097367">
    <property type="term" value="F:carbohydrate derivative binding"/>
    <property type="evidence" value="ECO:0007669"/>
    <property type="project" value="InterPro"/>
</dbReference>
<dbReference type="PANTHER" id="PTHR30390:SF6">
    <property type="entry name" value="DNAA INITIATOR-ASSOCIATING PROTEIN DIAA"/>
    <property type="match status" value="1"/>
</dbReference>
<evidence type="ECO:0000256" key="8">
    <source>
        <dbReference type="ARBA" id="ARBA00023235"/>
    </source>
</evidence>
<feature type="binding site" evidence="10">
    <location>
        <position position="61"/>
    </location>
    <ligand>
        <name>substrate</name>
    </ligand>
</feature>
<dbReference type="RefSeq" id="WP_097031712.1">
    <property type="nucleotide sequence ID" value="NZ_OAOQ01000023.1"/>
</dbReference>
<dbReference type="EMBL" id="OAOQ01000023">
    <property type="protein sequence ID" value="SNX74516.1"/>
    <property type="molecule type" value="Genomic_DNA"/>
</dbReference>
<dbReference type="SUPFAM" id="SSF53697">
    <property type="entry name" value="SIS domain"/>
    <property type="match status" value="1"/>
</dbReference>
<evidence type="ECO:0000256" key="1">
    <source>
        <dbReference type="ARBA" id="ARBA00000348"/>
    </source>
</evidence>
<dbReference type="Gene3D" id="3.40.50.10490">
    <property type="entry name" value="Glucose-6-phosphate isomerase like protein, domain 1"/>
    <property type="match status" value="1"/>
</dbReference>
<evidence type="ECO:0000256" key="10">
    <source>
        <dbReference type="HAMAP-Rule" id="MF_00067"/>
    </source>
</evidence>
<feature type="binding site" evidence="10">
    <location>
        <position position="121"/>
    </location>
    <ligand>
        <name>substrate</name>
    </ligand>
</feature>
<feature type="binding site" evidence="10">
    <location>
        <position position="57"/>
    </location>
    <ligand>
        <name>Zn(2+)</name>
        <dbReference type="ChEBI" id="CHEBI:29105"/>
    </ligand>
</feature>
<keyword evidence="5 10" id="KW-0963">Cytoplasm</keyword>
<feature type="binding site" evidence="10">
    <location>
        <position position="61"/>
    </location>
    <ligand>
        <name>Zn(2+)</name>
        <dbReference type="ChEBI" id="CHEBI:29105"/>
    </ligand>
</feature>
<feature type="binding site" evidence="10">
    <location>
        <position position="168"/>
    </location>
    <ligand>
        <name>substrate</name>
    </ligand>
</feature>
<evidence type="ECO:0000256" key="7">
    <source>
        <dbReference type="ARBA" id="ARBA00022833"/>
    </source>
</evidence>
<evidence type="ECO:0000256" key="3">
    <source>
        <dbReference type="ARBA" id="ARBA00004496"/>
    </source>
</evidence>
<comment type="catalytic activity">
    <reaction evidence="1 10">
        <text>2 D-sedoheptulose 7-phosphate = D-glycero-alpha-D-manno-heptose 7-phosphate + D-glycero-beta-D-manno-heptose 7-phosphate</text>
        <dbReference type="Rhea" id="RHEA:27489"/>
        <dbReference type="ChEBI" id="CHEBI:57483"/>
        <dbReference type="ChEBI" id="CHEBI:60203"/>
        <dbReference type="ChEBI" id="CHEBI:60204"/>
        <dbReference type="EC" id="5.3.1.28"/>
    </reaction>
</comment>
<dbReference type="PANTHER" id="PTHR30390">
    <property type="entry name" value="SEDOHEPTULOSE 7-PHOSPHATE ISOMERASE / DNAA INITIATOR-ASSOCIATING FACTOR FOR REPLICATION INITIATION"/>
    <property type="match status" value="1"/>
</dbReference>
<dbReference type="GO" id="GO:0008270">
    <property type="term" value="F:zinc ion binding"/>
    <property type="evidence" value="ECO:0007669"/>
    <property type="project" value="UniProtKB-UniRule"/>
</dbReference>
<dbReference type="OrthoDB" id="9810929at2"/>
<dbReference type="InterPro" id="IPR050099">
    <property type="entry name" value="SIS_GmhA/DiaA_subfam"/>
</dbReference>
<comment type="subcellular location">
    <subcellularLocation>
        <location evidence="3 10">Cytoplasm</location>
    </subcellularLocation>
</comment>
<dbReference type="UniPathway" id="UPA00041">
    <property type="reaction ID" value="UER00436"/>
</dbReference>
<evidence type="ECO:0000256" key="2">
    <source>
        <dbReference type="ARBA" id="ARBA00003172"/>
    </source>
</evidence>